<dbReference type="Proteomes" id="UP001155901">
    <property type="component" value="Unassembled WGS sequence"/>
</dbReference>
<dbReference type="AlphaFoldDB" id="A0AA41HH66"/>
<sequence>MRIRYLFFPLALTSSLAFPVENSPQDVKKFIYNAGACEHLGGEYDGELPNEEKEQIRKDIDKYCGGARSQFDILKEKYKNNPTLLKRLKNNYNDSVASYKKSP</sequence>
<dbReference type="EMBL" id="JAHTGR010000014">
    <property type="protein sequence ID" value="MBV6324081.1"/>
    <property type="molecule type" value="Genomic_DNA"/>
</dbReference>
<keyword evidence="5" id="KW-1185">Reference proteome</keyword>
<reference evidence="3" key="2">
    <citation type="submission" date="2022-03" db="EMBL/GenBank/DDBJ databases">
        <title>Genome Encyclopedia of Bacteria and Archaea VI: Functional Genomics of Type Strains.</title>
        <authorList>
            <person name="Whitman W."/>
        </authorList>
    </citation>
    <scope>NUCLEOTIDE SEQUENCE</scope>
    <source>
        <strain evidence="3">HSC-15S17</strain>
    </source>
</reference>
<evidence type="ECO:0000313" key="4">
    <source>
        <dbReference type="Proteomes" id="UP001155901"/>
    </source>
</evidence>
<dbReference type="EMBL" id="JALJZU010000010">
    <property type="protein sequence ID" value="MCP2010936.1"/>
    <property type="molecule type" value="Genomic_DNA"/>
</dbReference>
<comment type="caution">
    <text evidence="2">The sequence shown here is derived from an EMBL/GenBank/DDBJ whole genome shotgun (WGS) entry which is preliminary data.</text>
</comment>
<reference evidence="2" key="1">
    <citation type="submission" date="2021-07" db="EMBL/GenBank/DDBJ databases">
        <title>Characterization of violacein-producing bacteria and related species.</title>
        <authorList>
            <person name="Wilson H.S."/>
            <person name="De Leon M.E."/>
        </authorList>
    </citation>
    <scope>NUCLEOTIDE SEQUENCE</scope>
    <source>
        <strain evidence="2">HSC-15S17</strain>
    </source>
</reference>
<feature type="chain" id="PRO_5041215249" evidence="1">
    <location>
        <begin position="20"/>
        <end position="103"/>
    </location>
</feature>
<gene>
    <name evidence="2" type="ORF">KVP70_24385</name>
    <name evidence="3" type="ORF">L1274_004682</name>
</gene>
<organism evidence="2 4">
    <name type="scientific">Duganella violaceipulchra</name>
    <dbReference type="NCBI Taxonomy" id="2849652"/>
    <lineage>
        <taxon>Bacteria</taxon>
        <taxon>Pseudomonadati</taxon>
        <taxon>Pseudomonadota</taxon>
        <taxon>Betaproteobacteria</taxon>
        <taxon>Burkholderiales</taxon>
        <taxon>Oxalobacteraceae</taxon>
        <taxon>Telluria group</taxon>
        <taxon>Duganella</taxon>
    </lineage>
</organism>
<protein>
    <submittedName>
        <fullName evidence="2">Uncharacterized protein</fullName>
    </submittedName>
</protein>
<feature type="signal peptide" evidence="1">
    <location>
        <begin position="1"/>
        <end position="19"/>
    </location>
</feature>
<evidence type="ECO:0000256" key="1">
    <source>
        <dbReference type="SAM" id="SignalP"/>
    </source>
</evidence>
<proteinExistence type="predicted"/>
<keyword evidence="1" id="KW-0732">Signal</keyword>
<evidence type="ECO:0000313" key="3">
    <source>
        <dbReference type="EMBL" id="MCP2010936.1"/>
    </source>
</evidence>
<dbReference type="RefSeq" id="WP_217945024.1">
    <property type="nucleotide sequence ID" value="NZ_JAHTGR010000014.1"/>
</dbReference>
<name>A0AA41HH66_9BURK</name>
<evidence type="ECO:0000313" key="2">
    <source>
        <dbReference type="EMBL" id="MBV6324081.1"/>
    </source>
</evidence>
<evidence type="ECO:0000313" key="5">
    <source>
        <dbReference type="Proteomes" id="UP001162889"/>
    </source>
</evidence>
<accession>A0AA41HH66</accession>
<dbReference type="Proteomes" id="UP001162889">
    <property type="component" value="Unassembled WGS sequence"/>
</dbReference>